<name>A0ABT1MHQ6_9BACT</name>
<dbReference type="InterPro" id="IPR003680">
    <property type="entry name" value="Flavodoxin_fold"/>
</dbReference>
<comment type="caution">
    <text evidence="3">The sequence shown here is derived from an EMBL/GenBank/DDBJ whole genome shotgun (WGS) entry which is preliminary data.</text>
</comment>
<keyword evidence="1" id="KW-0560">Oxidoreductase</keyword>
<dbReference type="PANTHER" id="PTHR47307:SF1">
    <property type="entry name" value="GLUTATHIONE-REGULATED POTASSIUM-EFFLUX SYSTEM ANCILLARY PROTEIN KEFG"/>
    <property type="match status" value="1"/>
</dbReference>
<reference evidence="3 4" key="1">
    <citation type="submission" date="2022-07" db="EMBL/GenBank/DDBJ databases">
        <title>Fecal culturing of patients with breast cancer.</title>
        <authorList>
            <person name="Teng N.M.Y."/>
            <person name="Kiu R."/>
            <person name="Evans R."/>
            <person name="Baker D.J."/>
            <person name="Zenner C."/>
            <person name="Robinson S.D."/>
            <person name="Hall L.J."/>
        </authorList>
    </citation>
    <scope>NUCLEOTIDE SEQUENCE [LARGE SCALE GENOMIC DNA]</scope>
    <source>
        <strain evidence="3 4">LH1063</strain>
    </source>
</reference>
<dbReference type="Gene3D" id="3.40.50.360">
    <property type="match status" value="1"/>
</dbReference>
<gene>
    <name evidence="3" type="ORF">NMU02_08675</name>
</gene>
<sequence>MKRERIMVLLAHPDMERSQGNKALIEAIKDYPQVDVVNLCEENFFDAEEFAEKINMSKAVIFQFPFYWASAPASMKKWIDEIFTPIAKTDIVKGKPLLIVTTTASEAGAYRSGGRNHFTIDELLRPYQLLANHLGMVWQTPLAVCGLSTASVAVSIEEGCKLYREKIEYLISF</sequence>
<dbReference type="InterPro" id="IPR029039">
    <property type="entry name" value="Flavoprotein-like_sf"/>
</dbReference>
<protein>
    <submittedName>
        <fullName evidence="3">NAD(P)H-dependent oxidoreductase</fullName>
    </submittedName>
</protein>
<organism evidence="3 4">
    <name type="scientific">Coprobacter tertius</name>
    <dbReference type="NCBI Taxonomy" id="2944915"/>
    <lineage>
        <taxon>Bacteria</taxon>
        <taxon>Pseudomonadati</taxon>
        <taxon>Bacteroidota</taxon>
        <taxon>Bacteroidia</taxon>
        <taxon>Bacteroidales</taxon>
        <taxon>Barnesiellaceae</taxon>
        <taxon>Coprobacter</taxon>
    </lineage>
</organism>
<evidence type="ECO:0000313" key="4">
    <source>
        <dbReference type="Proteomes" id="UP001205603"/>
    </source>
</evidence>
<accession>A0ABT1MHQ6</accession>
<dbReference type="Pfam" id="PF02525">
    <property type="entry name" value="Flavodoxin_2"/>
    <property type="match status" value="1"/>
</dbReference>
<dbReference type="SUPFAM" id="SSF52218">
    <property type="entry name" value="Flavoproteins"/>
    <property type="match status" value="1"/>
</dbReference>
<evidence type="ECO:0000256" key="1">
    <source>
        <dbReference type="ARBA" id="ARBA00023002"/>
    </source>
</evidence>
<dbReference type="InterPro" id="IPR046980">
    <property type="entry name" value="KefG/KefF"/>
</dbReference>
<feature type="domain" description="Flavodoxin-like fold" evidence="2">
    <location>
        <begin position="5"/>
        <end position="164"/>
    </location>
</feature>
<evidence type="ECO:0000259" key="2">
    <source>
        <dbReference type="Pfam" id="PF02525"/>
    </source>
</evidence>
<dbReference type="Proteomes" id="UP001205603">
    <property type="component" value="Unassembled WGS sequence"/>
</dbReference>
<proteinExistence type="predicted"/>
<dbReference type="EMBL" id="JANDHW010000007">
    <property type="protein sequence ID" value="MCP9612163.1"/>
    <property type="molecule type" value="Genomic_DNA"/>
</dbReference>
<keyword evidence="4" id="KW-1185">Reference proteome</keyword>
<dbReference type="PANTHER" id="PTHR47307">
    <property type="entry name" value="GLUTATHIONE-REGULATED POTASSIUM-EFFLUX SYSTEM ANCILLARY PROTEIN KEFG"/>
    <property type="match status" value="1"/>
</dbReference>
<evidence type="ECO:0000313" key="3">
    <source>
        <dbReference type="EMBL" id="MCP9612163.1"/>
    </source>
</evidence>